<dbReference type="GO" id="GO:0047661">
    <property type="term" value="F:amino-acid racemase activity"/>
    <property type="evidence" value="ECO:0007669"/>
    <property type="project" value="InterPro"/>
</dbReference>
<reference evidence="1 2" key="1">
    <citation type="submission" date="2020-03" db="EMBL/GenBank/DDBJ databases">
        <title>Complete Genome Sequence of Halomonas meridiana strain Eplume2, isolated from hydrothermal-plume in the north east Pacific Ocean.</title>
        <authorList>
            <person name="Kurihara Y."/>
            <person name="Kawai S."/>
            <person name="Sakai A."/>
            <person name="Galipon J."/>
            <person name="Arakawa K."/>
        </authorList>
    </citation>
    <scope>NUCLEOTIDE SEQUENCE [LARGE SCALE GENOMIC DNA]</scope>
    <source>
        <strain evidence="1 2">Eplume2</strain>
    </source>
</reference>
<dbReference type="RefSeq" id="WP_062375967.1">
    <property type="nucleotide sequence ID" value="NZ_AP022869.1"/>
</dbReference>
<evidence type="ECO:0008006" key="3">
    <source>
        <dbReference type="Google" id="ProtNLM"/>
    </source>
</evidence>
<dbReference type="InterPro" id="IPR015942">
    <property type="entry name" value="Asp/Glu/hydantoin_racemase"/>
</dbReference>
<proteinExistence type="predicted"/>
<dbReference type="EMBL" id="AP022869">
    <property type="protein sequence ID" value="BCB72893.1"/>
    <property type="molecule type" value="Genomic_DNA"/>
</dbReference>
<dbReference type="Gene3D" id="3.40.50.1860">
    <property type="match status" value="1"/>
</dbReference>
<keyword evidence="2" id="KW-1185">Reference proteome</keyword>
<protein>
    <recommendedName>
        <fullName evidence="3">Aspartate racemase</fullName>
    </recommendedName>
</protein>
<dbReference type="Proteomes" id="UP000501053">
    <property type="component" value="Chromosome"/>
</dbReference>
<dbReference type="AlphaFoldDB" id="A0A6F8XGW6"/>
<dbReference type="Pfam" id="PF01177">
    <property type="entry name" value="Asp_Glu_race"/>
    <property type="match status" value="1"/>
</dbReference>
<dbReference type="SUPFAM" id="SSF53681">
    <property type="entry name" value="Aspartate/glutamate racemase"/>
    <property type="match status" value="1"/>
</dbReference>
<organism evidence="1 2">
    <name type="scientific">Vreelandella aquamarina</name>
    <dbReference type="NCBI Taxonomy" id="77097"/>
    <lineage>
        <taxon>Bacteria</taxon>
        <taxon>Pseudomonadati</taxon>
        <taxon>Pseudomonadota</taxon>
        <taxon>Gammaproteobacteria</taxon>
        <taxon>Oceanospirillales</taxon>
        <taxon>Halomonadaceae</taxon>
        <taxon>Vreelandella</taxon>
    </lineage>
</organism>
<evidence type="ECO:0000313" key="1">
    <source>
        <dbReference type="EMBL" id="BCB72893.1"/>
    </source>
</evidence>
<gene>
    <name evidence="1" type="ORF">HMEPL2_32440</name>
</gene>
<sequence length="101" mass="10946">MSNRAFAAPRYRSSGAYRTTARARAHVIYQELCLGVVKAEAKADYLAIIEALAERGAQGVILGCTEIGLLVQQANTPMPLFDTTEIHAEQAVQWALGHGFV</sequence>
<evidence type="ECO:0000313" key="2">
    <source>
        <dbReference type="Proteomes" id="UP000501053"/>
    </source>
</evidence>
<dbReference type="InterPro" id="IPR001920">
    <property type="entry name" value="Asp/Glu_race"/>
</dbReference>
<name>A0A6F8XGW6_9GAMM</name>
<accession>A0A6F8XGW6</accession>